<evidence type="ECO:0000313" key="3">
    <source>
        <dbReference type="Proteomes" id="UP000546464"/>
    </source>
</evidence>
<feature type="transmembrane region" description="Helical" evidence="1">
    <location>
        <begin position="13"/>
        <end position="31"/>
    </location>
</feature>
<protein>
    <recommendedName>
        <fullName evidence="4">FeoB-associated Cys-rich membrane protein</fullName>
    </recommendedName>
</protein>
<accession>A0A842HE59</accession>
<sequence>MNLFGQELDTQELIALGIVAVTLLIFCWLIVRKVRAKGCCSSDCACPTVKKGKLVPKRKE</sequence>
<reference evidence="2 3" key="1">
    <citation type="submission" date="2020-07" db="EMBL/GenBank/DDBJ databases">
        <authorList>
            <person name="Feng X."/>
        </authorList>
    </citation>
    <scope>NUCLEOTIDE SEQUENCE [LARGE SCALE GENOMIC DNA]</scope>
    <source>
        <strain evidence="2 3">JCM31066</strain>
    </source>
</reference>
<evidence type="ECO:0000256" key="1">
    <source>
        <dbReference type="SAM" id="Phobius"/>
    </source>
</evidence>
<keyword evidence="1" id="KW-0812">Transmembrane</keyword>
<keyword evidence="1" id="KW-1133">Transmembrane helix</keyword>
<name>A0A842HE59_9BACT</name>
<keyword evidence="3" id="KW-1185">Reference proteome</keyword>
<comment type="caution">
    <text evidence="2">The sequence shown here is derived from an EMBL/GenBank/DDBJ whole genome shotgun (WGS) entry which is preliminary data.</text>
</comment>
<dbReference type="AlphaFoldDB" id="A0A842HE59"/>
<dbReference type="EMBL" id="JACHVB010000021">
    <property type="protein sequence ID" value="MBC2594318.1"/>
    <property type="molecule type" value="Genomic_DNA"/>
</dbReference>
<dbReference type="Proteomes" id="UP000546464">
    <property type="component" value="Unassembled WGS sequence"/>
</dbReference>
<evidence type="ECO:0000313" key="2">
    <source>
        <dbReference type="EMBL" id="MBC2594318.1"/>
    </source>
</evidence>
<evidence type="ECO:0008006" key="4">
    <source>
        <dbReference type="Google" id="ProtNLM"/>
    </source>
</evidence>
<keyword evidence="1" id="KW-0472">Membrane</keyword>
<gene>
    <name evidence="2" type="ORF">H5P28_08590</name>
</gene>
<proteinExistence type="predicted"/>
<organism evidence="2 3">
    <name type="scientific">Ruficoccus amylovorans</name>
    <dbReference type="NCBI Taxonomy" id="1804625"/>
    <lineage>
        <taxon>Bacteria</taxon>
        <taxon>Pseudomonadati</taxon>
        <taxon>Verrucomicrobiota</taxon>
        <taxon>Opitutia</taxon>
        <taxon>Puniceicoccales</taxon>
        <taxon>Cerasicoccaceae</taxon>
        <taxon>Ruficoccus</taxon>
    </lineage>
</organism>
<dbReference type="RefSeq" id="WP_185675305.1">
    <property type="nucleotide sequence ID" value="NZ_JACHVB010000021.1"/>
</dbReference>